<dbReference type="AlphaFoldDB" id="A0A6G6Y5K4"/>
<accession>A0A6G6Y5K4</accession>
<proteinExistence type="inferred from homology"/>
<dbReference type="NCBIfam" id="TIGR01730">
    <property type="entry name" value="RND_mfp"/>
    <property type="match status" value="1"/>
</dbReference>
<dbReference type="Gene3D" id="1.10.287.470">
    <property type="entry name" value="Helix hairpin bin"/>
    <property type="match status" value="1"/>
</dbReference>
<dbReference type="Gene3D" id="2.40.30.170">
    <property type="match status" value="1"/>
</dbReference>
<dbReference type="GO" id="GO:1990281">
    <property type="term" value="C:efflux pump complex"/>
    <property type="evidence" value="ECO:0007669"/>
    <property type="project" value="TreeGrafter"/>
</dbReference>
<dbReference type="RefSeq" id="WP_165326858.1">
    <property type="nucleotide sequence ID" value="NZ_CP049109.1"/>
</dbReference>
<dbReference type="SUPFAM" id="SSF111369">
    <property type="entry name" value="HlyD-like secretion proteins"/>
    <property type="match status" value="1"/>
</dbReference>
<dbReference type="KEGG" id="spzr:G5C33_08755"/>
<keyword evidence="2" id="KW-0175">Coiled coil</keyword>
<evidence type="ECO:0000313" key="4">
    <source>
        <dbReference type="Proteomes" id="UP000501568"/>
    </source>
</evidence>
<dbReference type="Proteomes" id="UP000501568">
    <property type="component" value="Chromosome"/>
</dbReference>
<organism evidence="3 4">
    <name type="scientific">Stakelama tenebrarum</name>
    <dbReference type="NCBI Taxonomy" id="2711215"/>
    <lineage>
        <taxon>Bacteria</taxon>
        <taxon>Pseudomonadati</taxon>
        <taxon>Pseudomonadota</taxon>
        <taxon>Alphaproteobacteria</taxon>
        <taxon>Sphingomonadales</taxon>
        <taxon>Sphingomonadaceae</taxon>
        <taxon>Stakelama</taxon>
    </lineage>
</organism>
<evidence type="ECO:0000256" key="1">
    <source>
        <dbReference type="ARBA" id="ARBA00009477"/>
    </source>
</evidence>
<evidence type="ECO:0000256" key="2">
    <source>
        <dbReference type="SAM" id="Coils"/>
    </source>
</evidence>
<dbReference type="EMBL" id="CP049109">
    <property type="protein sequence ID" value="QIG79856.1"/>
    <property type="molecule type" value="Genomic_DNA"/>
</dbReference>
<dbReference type="PANTHER" id="PTHR30469">
    <property type="entry name" value="MULTIDRUG RESISTANCE PROTEIN MDTA"/>
    <property type="match status" value="1"/>
</dbReference>
<dbReference type="InterPro" id="IPR006143">
    <property type="entry name" value="RND_pump_MFP"/>
</dbReference>
<dbReference type="Gene3D" id="2.40.420.20">
    <property type="match status" value="1"/>
</dbReference>
<dbReference type="Gene3D" id="2.40.50.100">
    <property type="match status" value="1"/>
</dbReference>
<protein>
    <submittedName>
        <fullName evidence="3">Efflux RND transporter periplasmic adaptor subunit</fullName>
    </submittedName>
</protein>
<keyword evidence="4" id="KW-1185">Reference proteome</keyword>
<name>A0A6G6Y5K4_9SPHN</name>
<dbReference type="PANTHER" id="PTHR30469:SF15">
    <property type="entry name" value="HLYD FAMILY OF SECRETION PROTEINS"/>
    <property type="match status" value="1"/>
</dbReference>
<comment type="similarity">
    <text evidence="1">Belongs to the membrane fusion protein (MFP) (TC 8.A.1) family.</text>
</comment>
<sequence length="339" mass="34910">MMRTATVLAGALALVGCGSSEEAQAPAAKPIQGEKLTVARTTVPQSKPLAAEIATRDQAEAMVRIPGTLVDLRVNEGDWVKRGERIGRVVDNRIGHETGALAAQVAAATAQAEAARAELERIQYLYDRGVYAKARLDQAQAAARAAAAQVRAAQQQQSASASVAGQGVILAPATGRVLRADVPQGSVVSPGMSVATVTAGPPLLRLDVPQALADQVKPGARVTIHDASELDGRQGTIVQLYPAVQGGRVRADAEVPGLNADLVGRRVSVTLDVGTRDGIVVPRKFVSTRFGTDYVTVIDKDGKATSVPVQTAPVAGSATVEILSGVSAGDVIVAESAGR</sequence>
<dbReference type="PROSITE" id="PS51257">
    <property type="entry name" value="PROKAR_LIPOPROTEIN"/>
    <property type="match status" value="1"/>
</dbReference>
<dbReference type="GO" id="GO:0015562">
    <property type="term" value="F:efflux transmembrane transporter activity"/>
    <property type="evidence" value="ECO:0007669"/>
    <property type="project" value="TreeGrafter"/>
</dbReference>
<feature type="coiled-coil region" evidence="2">
    <location>
        <begin position="105"/>
        <end position="156"/>
    </location>
</feature>
<evidence type="ECO:0000313" key="3">
    <source>
        <dbReference type="EMBL" id="QIG79856.1"/>
    </source>
</evidence>
<gene>
    <name evidence="3" type="ORF">G5C33_08755</name>
</gene>
<reference evidence="3 4" key="1">
    <citation type="submission" date="2020-02" db="EMBL/GenBank/DDBJ databases">
        <authorList>
            <person name="Zheng R.K."/>
            <person name="Sun C.M."/>
        </authorList>
    </citation>
    <scope>NUCLEOTIDE SEQUENCE [LARGE SCALE GENOMIC DNA]</scope>
    <source>
        <strain evidence="4">zrk23</strain>
    </source>
</reference>